<name>A0A4P6LV57_9FIRM</name>
<gene>
    <name evidence="1" type="ORF">PMF13cell1_01452</name>
</gene>
<proteinExistence type="predicted"/>
<sequence length="126" mass="14042">MKKNRKSGTTMIETLVAFLVVVLMIAMFSKVVSVSVHMLNSTRKVMADTEEFNKNYYTYANLNSMKTSSMGLYLEVDKDQTNVLNGASEAKLSLSKESGLKYNVNDWGTGFVMYTIIVPEKTSSGE</sequence>
<dbReference type="KEGG" id="bpro:PMF13cell1_01452"/>
<protein>
    <submittedName>
        <fullName evidence="1">Uncharacterized protein</fullName>
    </submittedName>
</protein>
<organism evidence="1 2">
    <name type="scientific">Blautia producta</name>
    <dbReference type="NCBI Taxonomy" id="33035"/>
    <lineage>
        <taxon>Bacteria</taxon>
        <taxon>Bacillati</taxon>
        <taxon>Bacillota</taxon>
        <taxon>Clostridia</taxon>
        <taxon>Lachnospirales</taxon>
        <taxon>Lachnospiraceae</taxon>
        <taxon>Blautia</taxon>
    </lineage>
</organism>
<accession>A0A4P6LV57</accession>
<reference evidence="1 2" key="1">
    <citation type="submission" date="2019-01" db="EMBL/GenBank/DDBJ databases">
        <title>PMF-metabolizing Aryl O-demethylase.</title>
        <authorList>
            <person name="Kim M."/>
        </authorList>
    </citation>
    <scope>NUCLEOTIDE SEQUENCE [LARGE SCALE GENOMIC DNA]</scope>
    <source>
        <strain evidence="1 2">PMF1</strain>
    </source>
</reference>
<evidence type="ECO:0000313" key="1">
    <source>
        <dbReference type="EMBL" id="QBE95926.1"/>
    </source>
</evidence>
<dbReference type="Proteomes" id="UP000289794">
    <property type="component" value="Chromosome"/>
</dbReference>
<evidence type="ECO:0000313" key="2">
    <source>
        <dbReference type="Proteomes" id="UP000289794"/>
    </source>
</evidence>
<dbReference type="RefSeq" id="WP_130180301.1">
    <property type="nucleotide sequence ID" value="NZ_CP035945.1"/>
</dbReference>
<dbReference type="AlphaFoldDB" id="A0A4P6LV57"/>
<dbReference type="EMBL" id="CP035945">
    <property type="protein sequence ID" value="QBE95926.1"/>
    <property type="molecule type" value="Genomic_DNA"/>
</dbReference>